<dbReference type="EMBL" id="BJXQ01000009">
    <property type="protein sequence ID" value="GEN03826.1"/>
    <property type="molecule type" value="Genomic_DNA"/>
</dbReference>
<dbReference type="EMBL" id="BAMW01000050">
    <property type="protein sequence ID" value="GAN64036.1"/>
    <property type="molecule type" value="Genomic_DNA"/>
</dbReference>
<dbReference type="NCBIfam" id="TIGR02593">
    <property type="entry name" value="CRISPR_cas5"/>
    <property type="match status" value="1"/>
</dbReference>
<dbReference type="InterPro" id="IPR021124">
    <property type="entry name" value="CRISPR-assoc_prot_Cas5"/>
</dbReference>
<organism evidence="3 5">
    <name type="scientific">Acetobacter indonesiensis</name>
    <dbReference type="NCBI Taxonomy" id="104101"/>
    <lineage>
        <taxon>Bacteria</taxon>
        <taxon>Pseudomonadati</taxon>
        <taxon>Pseudomonadota</taxon>
        <taxon>Alphaproteobacteria</taxon>
        <taxon>Acetobacterales</taxon>
        <taxon>Acetobacteraceae</taxon>
        <taxon>Acetobacter</taxon>
    </lineage>
</organism>
<keyword evidence="1" id="KW-0051">Antiviral defense</keyword>
<dbReference type="GO" id="GO:0003723">
    <property type="term" value="F:RNA binding"/>
    <property type="evidence" value="ECO:0007669"/>
    <property type="project" value="InterPro"/>
</dbReference>
<keyword evidence="4" id="KW-1185">Reference proteome</keyword>
<evidence type="ECO:0000256" key="1">
    <source>
        <dbReference type="ARBA" id="ARBA00023118"/>
    </source>
</evidence>
<dbReference type="Proteomes" id="UP000032673">
    <property type="component" value="Unassembled WGS sequence"/>
</dbReference>
<evidence type="ECO:0000313" key="4">
    <source>
        <dbReference type="Proteomes" id="UP000032673"/>
    </source>
</evidence>
<proteinExistence type="predicted"/>
<dbReference type="Pfam" id="PF09704">
    <property type="entry name" value="Cas_Cas5d"/>
    <property type="match status" value="1"/>
</dbReference>
<dbReference type="AlphaFoldDB" id="A0A6N3T3P9"/>
<dbReference type="Gene3D" id="3.30.70.2660">
    <property type="match status" value="1"/>
</dbReference>
<accession>A0A6N3T3P9</accession>
<dbReference type="InterPro" id="IPR013422">
    <property type="entry name" value="CRISPR-assoc_prot_Cas5_N"/>
</dbReference>
<reference evidence="3 5" key="2">
    <citation type="submission" date="2019-07" db="EMBL/GenBank/DDBJ databases">
        <title>Whole genome shotgun sequence of Acetobacter indonesiensis NBRC 16471.</title>
        <authorList>
            <person name="Hosoyama A."/>
            <person name="Uohara A."/>
            <person name="Ohji S."/>
            <person name="Ichikawa N."/>
        </authorList>
    </citation>
    <scope>NUCLEOTIDE SEQUENCE [LARGE SCALE GENOMIC DNA]</scope>
    <source>
        <strain evidence="3 5">NBRC 16471</strain>
    </source>
</reference>
<name>A0A6N3T3P9_9PROT</name>
<gene>
    <name evidence="2" type="ORF">Abin_053_005</name>
    <name evidence="3" type="ORF">AIN02nite_18510</name>
</gene>
<evidence type="ECO:0000313" key="5">
    <source>
        <dbReference type="Proteomes" id="UP000321104"/>
    </source>
</evidence>
<dbReference type="GO" id="GO:0051607">
    <property type="term" value="P:defense response to virus"/>
    <property type="evidence" value="ECO:0007669"/>
    <property type="project" value="UniProtKB-KW"/>
</dbReference>
<dbReference type="NCBIfam" id="TIGR01868">
    <property type="entry name" value="casD_Cas5e"/>
    <property type="match status" value="1"/>
</dbReference>
<protein>
    <submittedName>
        <fullName evidence="2 3">CRISPR-associated protein Cas5</fullName>
    </submittedName>
</protein>
<dbReference type="Proteomes" id="UP000321104">
    <property type="component" value="Unassembled WGS sequence"/>
</dbReference>
<dbReference type="InterPro" id="IPR010147">
    <property type="entry name" value="CRISPR-assoc_prot_CasD"/>
</dbReference>
<evidence type="ECO:0000313" key="3">
    <source>
        <dbReference type="EMBL" id="GEN03826.1"/>
    </source>
</evidence>
<evidence type="ECO:0000313" key="2">
    <source>
        <dbReference type="EMBL" id="GAN64036.1"/>
    </source>
</evidence>
<sequence length="266" mass="29276">MSGLNPMGQFLTFAMVAPMASFGTLAVGERRDGSDRPARSAVLGLVGACLGLTRDDEDAQKDLAHQYGLAVLCHASGRLLTDYHTTQTAPARRNWTPATRAQELADAPGEIATILSRRDYRMGSWHLGVLWVRADMPRWSLDSIKMAMQQPVFSPSLGRKSCPPGLPLAPDIQSADNAITAVLDRYKHGPEQSVQTRFGLFKNHLTGPDTQTDVVVVMDTADVAAHGGNYPVVRHEMRRDQPLSRTRWQFGLREEAMLLCKKDIAI</sequence>
<dbReference type="CDD" id="cd09693">
    <property type="entry name" value="Cas5_I"/>
    <property type="match status" value="1"/>
</dbReference>
<dbReference type="GO" id="GO:0043571">
    <property type="term" value="P:maintenance of CRISPR repeat elements"/>
    <property type="evidence" value="ECO:0007669"/>
    <property type="project" value="InterPro"/>
</dbReference>
<comment type="caution">
    <text evidence="3">The sequence shown here is derived from an EMBL/GenBank/DDBJ whole genome shotgun (WGS) entry which is preliminary data.</text>
</comment>
<reference evidence="2 4" key="1">
    <citation type="submission" date="2012-11" db="EMBL/GenBank/DDBJ databases">
        <title>Whole genome sequence of Acetobacter indonesiensis 5H-1.</title>
        <authorList>
            <person name="Azuma Y."/>
            <person name="Higashiura N."/>
            <person name="Hirakawa H."/>
            <person name="Matsushita K."/>
        </authorList>
    </citation>
    <scope>NUCLEOTIDE SEQUENCE [LARGE SCALE GENOMIC DNA]</scope>
    <source>
        <strain evidence="2 4">5H-1</strain>
    </source>
</reference>